<feature type="compositionally biased region" description="Low complexity" evidence="5">
    <location>
        <begin position="207"/>
        <end position="218"/>
    </location>
</feature>
<feature type="domain" description="RING-type" evidence="6">
    <location>
        <begin position="489"/>
        <end position="530"/>
    </location>
</feature>
<keyword evidence="1" id="KW-0479">Metal-binding</keyword>
<dbReference type="Pfam" id="PF13639">
    <property type="entry name" value="zf-RING_2"/>
    <property type="match status" value="1"/>
</dbReference>
<reference evidence="7" key="1">
    <citation type="journal article" date="2014" name="Insect Biochem. Mol. Biol.">
        <title>An insight into the sialome of the frog biting fly, Corethrella appendiculata.</title>
        <authorList>
            <person name="Ribeiro J.M.C."/>
            <person name="Chagas A.C."/>
            <person name="Pham V.M."/>
            <person name="Lounibos L.P."/>
            <person name="Calvo E."/>
        </authorList>
    </citation>
    <scope>NUCLEOTIDE SEQUENCE</scope>
    <source>
        <tissue evidence="7">Salivary glands</tissue>
    </source>
</reference>
<evidence type="ECO:0000256" key="5">
    <source>
        <dbReference type="SAM" id="MobiDB-lite"/>
    </source>
</evidence>
<organism evidence="7">
    <name type="scientific">Corethrella appendiculata</name>
    <dbReference type="NCBI Taxonomy" id="1370023"/>
    <lineage>
        <taxon>Eukaryota</taxon>
        <taxon>Metazoa</taxon>
        <taxon>Ecdysozoa</taxon>
        <taxon>Arthropoda</taxon>
        <taxon>Hexapoda</taxon>
        <taxon>Insecta</taxon>
        <taxon>Pterygota</taxon>
        <taxon>Neoptera</taxon>
        <taxon>Endopterygota</taxon>
        <taxon>Diptera</taxon>
        <taxon>Nematocera</taxon>
        <taxon>Culicoidea</taxon>
        <taxon>Chaoboridae</taxon>
        <taxon>Corethrella</taxon>
    </lineage>
</organism>
<dbReference type="PROSITE" id="PS50089">
    <property type="entry name" value="ZF_RING_2"/>
    <property type="match status" value="1"/>
</dbReference>
<evidence type="ECO:0000256" key="1">
    <source>
        <dbReference type="ARBA" id="ARBA00022723"/>
    </source>
</evidence>
<keyword evidence="3" id="KW-0862">Zinc</keyword>
<dbReference type="InterPro" id="IPR013083">
    <property type="entry name" value="Znf_RING/FYVE/PHD"/>
</dbReference>
<dbReference type="SMART" id="SM00184">
    <property type="entry name" value="RING"/>
    <property type="match status" value="1"/>
</dbReference>
<proteinExistence type="evidence at transcript level"/>
<accession>U5EUR2</accession>
<feature type="compositionally biased region" description="Basic residues" evidence="5">
    <location>
        <begin position="118"/>
        <end position="148"/>
    </location>
</feature>
<sequence length="543" mass="62305">NMQDRNRHTIGSSSLLNHFDGPSNSSRSSELHIDTRNIDSMHSGNNSNHSNNGNDFYRLSPNNNNNNNNYRTNSNPSSPGYRQDNNNNNNKSDSPSRKRRRMSRMPSQSPPSIWEHRRSPRNHHNQQSHHHQHHHHHQQHHNHHHHNNNNHQQQSQSPPIRRPRFRDQRPWDSMPQIFQQTSQQTPQQQQPQHFNPHPHQHHHHHQQQQQQPQPQQQPPQLMVDINQVPVSLSLGHHDQLWTYSTGPHISICSGHPAAPHLPPCQVHGMYSQPFAQACHFGGFPPPPTLAVPHQTHYPHIPQQRPDTITLDPLEHHAGGSPIHVSPLATAHMHSPPQMTQISPPQPIYISTEGRTNQMELLHRTARRTITAPRRNFTRFHWQPPLGPPHRHVQHQTLGPQPTPQAMSLQTPSAYSGILLNFLAMFPLSTYGQSDLSSPDSTETENYEALLSLAERLGEAKPRGLARLEIDQLPSYKFNAETHTGDQTSCVVCMCDFEVRQMLRVLPCSHEFHAKCVDKWLRSNRTCPICRGNASEYFESSEDQ</sequence>
<dbReference type="EMBL" id="GANO01002206">
    <property type="protein sequence ID" value="JAB57665.1"/>
    <property type="molecule type" value="mRNA"/>
</dbReference>
<evidence type="ECO:0000313" key="7">
    <source>
        <dbReference type="EMBL" id="JAB57665.1"/>
    </source>
</evidence>
<dbReference type="FunFam" id="3.30.40.10:FF:000024">
    <property type="entry name" value="RING finger protein 44 isoform X1"/>
    <property type="match status" value="1"/>
</dbReference>
<feature type="compositionally biased region" description="Low complexity" evidence="5">
    <location>
        <begin position="175"/>
        <end position="195"/>
    </location>
</feature>
<dbReference type="GO" id="GO:0016567">
    <property type="term" value="P:protein ubiquitination"/>
    <property type="evidence" value="ECO:0007669"/>
    <property type="project" value="TreeGrafter"/>
</dbReference>
<evidence type="ECO:0000256" key="4">
    <source>
        <dbReference type="PROSITE-ProRule" id="PRU00175"/>
    </source>
</evidence>
<dbReference type="PANTHER" id="PTHR46171">
    <property type="entry name" value="GH10160P"/>
    <property type="match status" value="1"/>
</dbReference>
<name>U5EUR2_9DIPT</name>
<feature type="region of interest" description="Disordered" evidence="5">
    <location>
        <begin position="1"/>
        <end position="218"/>
    </location>
</feature>
<dbReference type="Gene3D" id="3.30.40.10">
    <property type="entry name" value="Zinc/RING finger domain, C3HC4 (zinc finger)"/>
    <property type="match status" value="1"/>
</dbReference>
<feature type="non-terminal residue" evidence="7">
    <location>
        <position position="1"/>
    </location>
</feature>
<evidence type="ECO:0000259" key="6">
    <source>
        <dbReference type="PROSITE" id="PS50089"/>
    </source>
</evidence>
<evidence type="ECO:0000256" key="3">
    <source>
        <dbReference type="ARBA" id="ARBA00022833"/>
    </source>
</evidence>
<dbReference type="GO" id="GO:0008270">
    <property type="term" value="F:zinc ion binding"/>
    <property type="evidence" value="ECO:0007669"/>
    <property type="project" value="UniProtKB-KW"/>
</dbReference>
<feature type="compositionally biased region" description="Low complexity" evidence="5">
    <location>
        <begin position="149"/>
        <end position="159"/>
    </location>
</feature>
<feature type="compositionally biased region" description="Low complexity" evidence="5">
    <location>
        <begin position="42"/>
        <end position="93"/>
    </location>
</feature>
<keyword evidence="2 4" id="KW-0863">Zinc-finger</keyword>
<protein>
    <submittedName>
        <fullName evidence="7">Putative ring finger protein</fullName>
    </submittedName>
</protein>
<dbReference type="AlphaFoldDB" id="U5EUR2"/>
<feature type="compositionally biased region" description="Polar residues" evidence="5">
    <location>
        <begin position="8"/>
        <end position="28"/>
    </location>
</feature>
<feature type="compositionally biased region" description="Basic residues" evidence="5">
    <location>
        <begin position="196"/>
        <end position="206"/>
    </location>
</feature>
<dbReference type="InterPro" id="IPR001841">
    <property type="entry name" value="Znf_RING"/>
</dbReference>
<evidence type="ECO:0000256" key="2">
    <source>
        <dbReference type="ARBA" id="ARBA00022771"/>
    </source>
</evidence>
<dbReference type="GO" id="GO:0061630">
    <property type="term" value="F:ubiquitin protein ligase activity"/>
    <property type="evidence" value="ECO:0007669"/>
    <property type="project" value="TreeGrafter"/>
</dbReference>
<feature type="compositionally biased region" description="Basic and acidic residues" evidence="5">
    <location>
        <begin position="29"/>
        <end position="39"/>
    </location>
</feature>
<dbReference type="PANTHER" id="PTHR46171:SF3">
    <property type="entry name" value="GH10160P"/>
    <property type="match status" value="1"/>
</dbReference>
<dbReference type="SUPFAM" id="SSF57850">
    <property type="entry name" value="RING/U-box"/>
    <property type="match status" value="1"/>
</dbReference>